<feature type="transmembrane region" description="Helical" evidence="1">
    <location>
        <begin position="7"/>
        <end position="25"/>
    </location>
</feature>
<dbReference type="STRING" id="1048983.EL17_08835"/>
<feature type="transmembrane region" description="Helical" evidence="1">
    <location>
        <begin position="37"/>
        <end position="55"/>
    </location>
</feature>
<sequence>MKMKIDNFILAIIAVIGLAYLFPHWGSDEGPVPLDQIGSIGVSLIFFFYGLKLSPSKLKHGLRNWKLHCLVQLSTFILFPIIVLVFYPFIHSDQGVKLWLSFFFLASLPSTVSSSVVMVSIAKGNIPAAIFNASISGLIGIAITPLWMGLFLTRESGDFNLGQIYIQLLTEILLPVILGLLLQKYWGKFVLKHQNHLSTFDKSIILLIIFKSFAESFEDNVFGSVQVYDLLIISIAGMLLFYVVYYMIGFISRKLNFSIEDQITAQFCGTKKSLVHGTVFSKILFPADFSMGIVLLPLMLFHALQIFIVSIMASKLAQRVFILVVMVYGLSTTTASYSQTSSYTLSDSSGIYVTYDDYLRQELNYIFPSNRKGYTLWPKGFIAYKDLKLSTPLHSEIIKASTFWGYKDHKGRLVRSFNNRHYKVLEIGGMIIYHIYSPTRNAYYFSKSLHHDIYKLSNKNLLKVYSDEPAFLKNLSVLKKNKWLEWDEKRQCNRLNGLWKELHTESMIR</sequence>
<evidence type="ECO:0000313" key="2">
    <source>
        <dbReference type="EMBL" id="KEO74229.1"/>
    </source>
</evidence>
<dbReference type="AlphaFoldDB" id="A0A074KZ90"/>
<evidence type="ECO:0000313" key="3">
    <source>
        <dbReference type="Proteomes" id="UP000027821"/>
    </source>
</evidence>
<organism evidence="2 3">
    <name type="scientific">Anditalea andensis</name>
    <dbReference type="NCBI Taxonomy" id="1048983"/>
    <lineage>
        <taxon>Bacteria</taxon>
        <taxon>Pseudomonadati</taxon>
        <taxon>Bacteroidota</taxon>
        <taxon>Cytophagia</taxon>
        <taxon>Cytophagales</taxon>
        <taxon>Cytophagaceae</taxon>
        <taxon>Anditalea</taxon>
    </lineage>
</organism>
<dbReference type="Pfam" id="PF13593">
    <property type="entry name" value="SBF_like"/>
    <property type="match status" value="1"/>
</dbReference>
<accession>A0A074KZ90</accession>
<dbReference type="InterPro" id="IPR016833">
    <property type="entry name" value="Put_Na-Bile_cotransptr"/>
</dbReference>
<dbReference type="GO" id="GO:0005886">
    <property type="term" value="C:plasma membrane"/>
    <property type="evidence" value="ECO:0007669"/>
    <property type="project" value="TreeGrafter"/>
</dbReference>
<feature type="transmembrane region" description="Helical" evidence="1">
    <location>
        <begin position="227"/>
        <end position="248"/>
    </location>
</feature>
<dbReference type="InterPro" id="IPR038770">
    <property type="entry name" value="Na+/solute_symporter_sf"/>
</dbReference>
<evidence type="ECO:0008006" key="4">
    <source>
        <dbReference type="Google" id="ProtNLM"/>
    </source>
</evidence>
<protein>
    <recommendedName>
        <fullName evidence="4">Bile acid:sodium symporter</fullName>
    </recommendedName>
</protein>
<feature type="transmembrane region" description="Helical" evidence="1">
    <location>
        <begin position="289"/>
        <end position="313"/>
    </location>
</feature>
<reference evidence="2 3" key="1">
    <citation type="submission" date="2014-04" db="EMBL/GenBank/DDBJ databases">
        <title>Characterization and application of a salt tolerant electro-active bacterium.</title>
        <authorList>
            <person name="Yang L."/>
            <person name="Wei S."/>
            <person name="Tay Q.X.M."/>
        </authorList>
    </citation>
    <scope>NUCLEOTIDE SEQUENCE [LARGE SCALE GENOMIC DNA]</scope>
    <source>
        <strain evidence="2 3">LY1</strain>
    </source>
</reference>
<gene>
    <name evidence="2" type="ORF">EL17_08835</name>
</gene>
<keyword evidence="3" id="KW-1185">Reference proteome</keyword>
<dbReference type="PANTHER" id="PTHR18640:SF5">
    <property type="entry name" value="SODIUM_BILE ACID COTRANSPORTER 7"/>
    <property type="match status" value="1"/>
</dbReference>
<dbReference type="Gene3D" id="1.20.1530.20">
    <property type="match status" value="1"/>
</dbReference>
<dbReference type="PANTHER" id="PTHR18640">
    <property type="entry name" value="SOLUTE CARRIER FAMILY 10 MEMBER 7"/>
    <property type="match status" value="1"/>
</dbReference>
<feature type="transmembrane region" description="Helical" evidence="1">
    <location>
        <begin position="164"/>
        <end position="182"/>
    </location>
</feature>
<keyword evidence="1" id="KW-0472">Membrane</keyword>
<comment type="caution">
    <text evidence="2">The sequence shown here is derived from an EMBL/GenBank/DDBJ whole genome shotgun (WGS) entry which is preliminary data.</text>
</comment>
<keyword evidence="1" id="KW-0812">Transmembrane</keyword>
<name>A0A074KZ90_9BACT</name>
<dbReference type="OrthoDB" id="9792271at2"/>
<keyword evidence="1" id="KW-1133">Transmembrane helix</keyword>
<feature type="transmembrane region" description="Helical" evidence="1">
    <location>
        <begin position="129"/>
        <end position="152"/>
    </location>
</feature>
<feature type="transmembrane region" description="Helical" evidence="1">
    <location>
        <begin position="67"/>
        <end position="90"/>
    </location>
</feature>
<dbReference type="Proteomes" id="UP000027821">
    <property type="component" value="Unassembled WGS sequence"/>
</dbReference>
<evidence type="ECO:0000256" key="1">
    <source>
        <dbReference type="SAM" id="Phobius"/>
    </source>
</evidence>
<proteinExistence type="predicted"/>
<feature type="transmembrane region" description="Helical" evidence="1">
    <location>
        <begin position="320"/>
        <end position="338"/>
    </location>
</feature>
<dbReference type="EMBL" id="JMIH01000016">
    <property type="protein sequence ID" value="KEO74229.1"/>
    <property type="molecule type" value="Genomic_DNA"/>
</dbReference>
<dbReference type="eggNOG" id="COG0385">
    <property type="taxonomic scope" value="Bacteria"/>
</dbReference>
<feature type="transmembrane region" description="Helical" evidence="1">
    <location>
        <begin position="102"/>
        <end position="122"/>
    </location>
</feature>